<reference evidence="3 4" key="1">
    <citation type="submission" date="2015-01" db="EMBL/GenBank/DDBJ databases">
        <title>The Genome Sequence of Capronia semiimmersa CBS27337.</title>
        <authorList>
            <consortium name="The Broad Institute Genomics Platform"/>
            <person name="Cuomo C."/>
            <person name="de Hoog S."/>
            <person name="Gorbushina A."/>
            <person name="Stielow B."/>
            <person name="Teixiera M."/>
            <person name="Abouelleil A."/>
            <person name="Chapman S.B."/>
            <person name="Priest M."/>
            <person name="Young S.K."/>
            <person name="Wortman J."/>
            <person name="Nusbaum C."/>
            <person name="Birren B."/>
        </authorList>
    </citation>
    <scope>NUCLEOTIDE SEQUENCE [LARGE SCALE GENOMIC DNA]</scope>
    <source>
        <strain evidence="3 4">CBS 27337</strain>
    </source>
</reference>
<keyword evidence="2" id="KW-1133">Transmembrane helix</keyword>
<keyword evidence="2" id="KW-0472">Membrane</keyword>
<protein>
    <recommendedName>
        <fullName evidence="5">MARVEL domain-containing protein</fullName>
    </recommendedName>
</protein>
<organism evidence="3 4">
    <name type="scientific">Phialophora macrospora</name>
    <dbReference type="NCBI Taxonomy" id="1851006"/>
    <lineage>
        <taxon>Eukaryota</taxon>
        <taxon>Fungi</taxon>
        <taxon>Dikarya</taxon>
        <taxon>Ascomycota</taxon>
        <taxon>Pezizomycotina</taxon>
        <taxon>Eurotiomycetes</taxon>
        <taxon>Chaetothyriomycetidae</taxon>
        <taxon>Chaetothyriales</taxon>
        <taxon>Herpotrichiellaceae</taxon>
        <taxon>Phialophora</taxon>
    </lineage>
</organism>
<feature type="transmembrane region" description="Helical" evidence="2">
    <location>
        <begin position="134"/>
        <end position="152"/>
    </location>
</feature>
<feature type="compositionally biased region" description="Low complexity" evidence="1">
    <location>
        <begin position="269"/>
        <end position="281"/>
    </location>
</feature>
<feature type="transmembrane region" description="Helical" evidence="2">
    <location>
        <begin position="83"/>
        <end position="103"/>
    </location>
</feature>
<proteinExistence type="predicted"/>
<feature type="region of interest" description="Disordered" evidence="1">
    <location>
        <begin position="186"/>
        <end position="209"/>
    </location>
</feature>
<gene>
    <name evidence="3" type="ORF">PV04_09856</name>
</gene>
<feature type="compositionally biased region" description="Low complexity" evidence="1">
    <location>
        <begin position="190"/>
        <end position="203"/>
    </location>
</feature>
<feature type="transmembrane region" description="Helical" evidence="2">
    <location>
        <begin position="51"/>
        <end position="76"/>
    </location>
</feature>
<keyword evidence="4" id="KW-1185">Reference proteome</keyword>
<feature type="transmembrane region" description="Helical" evidence="2">
    <location>
        <begin position="20"/>
        <end position="39"/>
    </location>
</feature>
<feature type="region of interest" description="Disordered" evidence="1">
    <location>
        <begin position="266"/>
        <end position="291"/>
    </location>
</feature>
<dbReference type="HOGENOM" id="CLU_082475_0_0_1"/>
<evidence type="ECO:0008006" key="5">
    <source>
        <dbReference type="Google" id="ProtNLM"/>
    </source>
</evidence>
<evidence type="ECO:0000256" key="2">
    <source>
        <dbReference type="SAM" id="Phobius"/>
    </source>
</evidence>
<accession>A0A0D2DKP7</accession>
<evidence type="ECO:0000256" key="1">
    <source>
        <dbReference type="SAM" id="MobiDB-lite"/>
    </source>
</evidence>
<dbReference type="Proteomes" id="UP000054266">
    <property type="component" value="Unassembled WGS sequence"/>
</dbReference>
<dbReference type="AlphaFoldDB" id="A0A0D2DKP7"/>
<name>A0A0D2DKP7_9EURO</name>
<evidence type="ECO:0000313" key="3">
    <source>
        <dbReference type="EMBL" id="KIW62972.1"/>
    </source>
</evidence>
<sequence length="291" mass="32535">MPASKMRSRPQVYPRLAFHIVRTIAFISASIVSGILIYFCIQLRHDGFKLPWTFIIVLASTMLSLLSLFLTGILYTCFFLSPLFSLVLNVTILILYLVGYGLLTWNIYGTLGHTCSRANWASDDGMMICRTYKAFYAFELFGVLAQVALIVLDARSRHAQTKLGRYNKMADIAAKGGGDVKLDDLHSRSRSLSQSQSQSQSQLMDERERSDVMLGTHGHAHSQDSVPYGVGDYNDPRSRLRERVPDLNYGHAPAVRMDDFRNDTSTSGYTAYAPPTQTAYANSGYGYGPQR</sequence>
<evidence type="ECO:0000313" key="4">
    <source>
        <dbReference type="Proteomes" id="UP000054266"/>
    </source>
</evidence>
<keyword evidence="2" id="KW-0812">Transmembrane</keyword>
<dbReference type="EMBL" id="KN846962">
    <property type="protein sequence ID" value="KIW62972.1"/>
    <property type="molecule type" value="Genomic_DNA"/>
</dbReference>